<feature type="compositionally biased region" description="Low complexity" evidence="1">
    <location>
        <begin position="381"/>
        <end position="393"/>
    </location>
</feature>
<gene>
    <name evidence="3" type="ORF">SKAU_G00174900</name>
</gene>
<dbReference type="OrthoDB" id="4062651at2759"/>
<feature type="compositionally biased region" description="Polar residues" evidence="1">
    <location>
        <begin position="255"/>
        <end position="280"/>
    </location>
</feature>
<feature type="compositionally biased region" description="Basic residues" evidence="1">
    <location>
        <begin position="653"/>
        <end position="665"/>
    </location>
</feature>
<sequence>MLNVCDTGDKMVQCQLETHNHKMVTFKFDLDGDAPEEIATYMVENNFILLFEREMFIEQLKDIVDKAEDMLNEDLEGERNSDQGTSPEQGNAEQSVRTLVPDTEQPVYQQNVLNTGKRWFIICPVVETSTQAEEEESPRQHSNTDPLAGVWPEGVVRSLGSAPSTSATAPPLYRPVAPTQSEGVAHSALRGSVSSIQVAELAEEVPCCPLVPALTSDLTGDLTAMPLLPRTHSSPAPGPTPQPGPVLQQPCATPILQSSVGGVKQSSLPQSPAQVSQISTPGPAPMQQAGLGESDGEGPPRAGLVDSTIKTLDEKLRNLLYQEYVPLYPTGSTAGTPGEYVYSPVPGGASGGSERQVHVPSGEGFPRKGDQLPQIPERQGSLSSLSDSVISASGRGGAKSHKISHSTSCSGARSRFKFIMGPQDLTWSQEQKLRSWSACGSPAPPCGTGWDSKVTTGRFSVVSSKNEVAVRTRRNTFSGSQDFCLGAPPSAPRIPPVPRAYTSSPLDRSRHPRRLSTDSGEESSPVKMPLAPPGHAQGHPRRRSRDLMKKAVAFLRRSGRSSSVQSSDSPSRLDGTPAHLSLQSYYSYASSDNESEFEDADMKKELQRLREKHSQEISDLQSYHKKEVEALYYKLGKPFPPTVGVSHTAPPNGRRRKANKHRLKPGKLFSPLVQQLKSATTKSSESARATESPSKDVGVADGSAPSATATRPPSAPEPVQTQPCSLKSSLSSDNIYTGTQSQGQGWTQQQHPAAERVTYKPSSKARARFLGGPVSLSIWSTLRRLCVGKDRGNRSSSSSTMATAASNQQQSAMSTPPPHQAIAGFAQAQANNSNNKIGTFTDDLHKLWLWNELGATEVNLASPSLPLSSPPLVVYDPALPPAMSCAPEEGVLPGCLTPTRPLGRVLSVPLYAALWPGGINSGVTPGAVMFPSIQGPVPQVSATSLQDPISPNRDHLAGGT</sequence>
<evidence type="ECO:0000313" key="4">
    <source>
        <dbReference type="Proteomes" id="UP001152622"/>
    </source>
</evidence>
<dbReference type="EMBL" id="JAINUF010000005">
    <property type="protein sequence ID" value="KAJ8360965.1"/>
    <property type="molecule type" value="Genomic_DNA"/>
</dbReference>
<dbReference type="InterPro" id="IPR050588">
    <property type="entry name" value="WNK_Ser-Thr_kinase"/>
</dbReference>
<dbReference type="FunFam" id="3.10.20.90:FF:000012">
    <property type="entry name" value="Serine/threonine-protein kinase WNK1 isoform 2"/>
    <property type="match status" value="1"/>
</dbReference>
<feature type="region of interest" description="Disordered" evidence="1">
    <location>
        <begin position="75"/>
        <end position="103"/>
    </location>
</feature>
<name>A0A9Q1FLQ4_SYNKA</name>
<evidence type="ECO:0000313" key="3">
    <source>
        <dbReference type="EMBL" id="KAJ8360965.1"/>
    </source>
</evidence>
<feature type="region of interest" description="Disordered" evidence="1">
    <location>
        <begin position="224"/>
        <end position="303"/>
    </location>
</feature>
<evidence type="ECO:0000259" key="2">
    <source>
        <dbReference type="Pfam" id="PF24889"/>
    </source>
</evidence>
<feature type="region of interest" description="Disordered" evidence="1">
    <location>
        <begin position="940"/>
        <end position="960"/>
    </location>
</feature>
<feature type="compositionally biased region" description="Polar residues" evidence="1">
    <location>
        <begin position="940"/>
        <end position="949"/>
    </location>
</feature>
<feature type="region of interest" description="Disordered" evidence="1">
    <location>
        <begin position="348"/>
        <end position="406"/>
    </location>
</feature>
<dbReference type="Pfam" id="PF24889">
    <property type="entry name" value="CCTL2_WNK"/>
    <property type="match status" value="1"/>
</dbReference>
<dbReference type="Gene3D" id="3.10.20.90">
    <property type="entry name" value="Phosphatidylinositol 3-kinase Catalytic Subunit, Chain A, domain 1"/>
    <property type="match status" value="1"/>
</dbReference>
<feature type="compositionally biased region" description="Low complexity" evidence="1">
    <location>
        <begin position="703"/>
        <end position="712"/>
    </location>
</feature>
<protein>
    <recommendedName>
        <fullName evidence="2">Serine/threonine-protein kinase WNK CCTL2 domain-containing protein</fullName>
    </recommendedName>
</protein>
<feature type="compositionally biased region" description="Low complexity" evidence="1">
    <location>
        <begin position="560"/>
        <end position="572"/>
    </location>
</feature>
<dbReference type="AlphaFoldDB" id="A0A9Q1FLQ4"/>
<feature type="compositionally biased region" description="Low complexity" evidence="1">
    <location>
        <begin position="795"/>
        <end position="814"/>
    </location>
</feature>
<feature type="region of interest" description="Disordered" evidence="1">
    <location>
        <begin position="130"/>
        <end position="151"/>
    </location>
</feature>
<reference evidence="3" key="1">
    <citation type="journal article" date="2023" name="Science">
        <title>Genome structures resolve the early diversification of teleost fishes.</title>
        <authorList>
            <person name="Parey E."/>
            <person name="Louis A."/>
            <person name="Montfort J."/>
            <person name="Bouchez O."/>
            <person name="Roques C."/>
            <person name="Iampietro C."/>
            <person name="Lluch J."/>
            <person name="Castinel A."/>
            <person name="Donnadieu C."/>
            <person name="Desvignes T."/>
            <person name="Floi Bucao C."/>
            <person name="Jouanno E."/>
            <person name="Wen M."/>
            <person name="Mejri S."/>
            <person name="Dirks R."/>
            <person name="Jansen H."/>
            <person name="Henkel C."/>
            <person name="Chen W.J."/>
            <person name="Zahm M."/>
            <person name="Cabau C."/>
            <person name="Klopp C."/>
            <person name="Thompson A.W."/>
            <person name="Robinson-Rechavi M."/>
            <person name="Braasch I."/>
            <person name="Lecointre G."/>
            <person name="Bobe J."/>
            <person name="Postlethwait J.H."/>
            <person name="Berthelot C."/>
            <person name="Roest Crollius H."/>
            <person name="Guiguen Y."/>
        </authorList>
    </citation>
    <scope>NUCLEOTIDE SEQUENCE</scope>
    <source>
        <strain evidence="3">WJC10195</strain>
    </source>
</reference>
<feature type="domain" description="Serine/threonine-protein kinase WNK CCTL2" evidence="2">
    <location>
        <begin position="6"/>
        <end position="70"/>
    </location>
</feature>
<feature type="compositionally biased region" description="Polar residues" evidence="1">
    <location>
        <begin position="82"/>
        <end position="97"/>
    </location>
</feature>
<keyword evidence="4" id="KW-1185">Reference proteome</keyword>
<feature type="compositionally biased region" description="Pro residues" evidence="1">
    <location>
        <begin position="489"/>
        <end position="498"/>
    </location>
</feature>
<feature type="region of interest" description="Disordered" evidence="1">
    <location>
        <begin position="790"/>
        <end position="818"/>
    </location>
</feature>
<organism evidence="3 4">
    <name type="scientific">Synaphobranchus kaupii</name>
    <name type="common">Kaup's arrowtooth eel</name>
    <dbReference type="NCBI Taxonomy" id="118154"/>
    <lineage>
        <taxon>Eukaryota</taxon>
        <taxon>Metazoa</taxon>
        <taxon>Chordata</taxon>
        <taxon>Craniata</taxon>
        <taxon>Vertebrata</taxon>
        <taxon>Euteleostomi</taxon>
        <taxon>Actinopterygii</taxon>
        <taxon>Neopterygii</taxon>
        <taxon>Teleostei</taxon>
        <taxon>Anguilliformes</taxon>
        <taxon>Synaphobranchidae</taxon>
        <taxon>Synaphobranchus</taxon>
    </lineage>
</organism>
<evidence type="ECO:0000256" key="1">
    <source>
        <dbReference type="SAM" id="MobiDB-lite"/>
    </source>
</evidence>
<accession>A0A9Q1FLQ4</accession>
<proteinExistence type="predicted"/>
<feature type="compositionally biased region" description="Low complexity" evidence="1">
    <location>
        <begin position="737"/>
        <end position="750"/>
    </location>
</feature>
<feature type="region of interest" description="Disordered" evidence="1">
    <location>
        <begin position="478"/>
        <end position="578"/>
    </location>
</feature>
<dbReference type="Proteomes" id="UP001152622">
    <property type="component" value="Chromosome 5"/>
</dbReference>
<feature type="compositionally biased region" description="Polar residues" evidence="1">
    <location>
        <begin position="719"/>
        <end position="736"/>
    </location>
</feature>
<feature type="compositionally biased region" description="Polar residues" evidence="1">
    <location>
        <begin position="672"/>
        <end position="692"/>
    </location>
</feature>
<feature type="region of interest" description="Disordered" evidence="1">
    <location>
        <begin position="639"/>
        <end position="763"/>
    </location>
</feature>
<dbReference type="InterPro" id="IPR056865">
    <property type="entry name" value="CCTL2_WNK"/>
</dbReference>
<comment type="caution">
    <text evidence="3">The sequence shown here is derived from an EMBL/GenBank/DDBJ whole genome shotgun (WGS) entry which is preliminary data.</text>
</comment>
<dbReference type="PANTHER" id="PTHR13902">
    <property type="entry name" value="SERINE/THREONINE-PROTEIN KINASE WNK WITH NO LYSINE -RELATED"/>
    <property type="match status" value="1"/>
</dbReference>